<keyword evidence="3" id="KW-0408">Iron</keyword>
<evidence type="ECO:0000259" key="4">
    <source>
        <dbReference type="PROSITE" id="PS51184"/>
    </source>
</evidence>
<dbReference type="RefSeq" id="WP_060859109.1">
    <property type="nucleotide sequence ID" value="NZ_FCOC02000041.1"/>
</dbReference>
<evidence type="ECO:0000256" key="2">
    <source>
        <dbReference type="ARBA" id="ARBA00022723"/>
    </source>
</evidence>
<organism evidence="5 6">
    <name type="scientific">Caballeronia sordidicola</name>
    <name type="common">Burkholderia sordidicola</name>
    <dbReference type="NCBI Taxonomy" id="196367"/>
    <lineage>
        <taxon>Bacteria</taxon>
        <taxon>Pseudomonadati</taxon>
        <taxon>Pseudomonadota</taxon>
        <taxon>Betaproteobacteria</taxon>
        <taxon>Burkholderiales</taxon>
        <taxon>Burkholderiaceae</taxon>
        <taxon>Caballeronia</taxon>
    </lineage>
</organism>
<accession>A0A158IGL1</accession>
<dbReference type="EMBL" id="FCOC02000041">
    <property type="protein sequence ID" value="SAL55695.1"/>
    <property type="molecule type" value="Genomic_DNA"/>
</dbReference>
<dbReference type="OrthoDB" id="479699at2"/>
<gene>
    <name evidence="5" type="ORF">AWB64_06169</name>
</gene>
<name>A0A158IGL1_CABSO</name>
<dbReference type="SUPFAM" id="SSF51197">
    <property type="entry name" value="Clavaminate synthase-like"/>
    <property type="match status" value="1"/>
</dbReference>
<dbReference type="Proteomes" id="UP000054893">
    <property type="component" value="Unassembled WGS sequence"/>
</dbReference>
<dbReference type="AlphaFoldDB" id="A0A158IGL1"/>
<comment type="cofactor">
    <cofactor evidence="1">
        <name>Fe(2+)</name>
        <dbReference type="ChEBI" id="CHEBI:29033"/>
    </cofactor>
</comment>
<dbReference type="Gene3D" id="2.60.120.650">
    <property type="entry name" value="Cupin"/>
    <property type="match status" value="1"/>
</dbReference>
<dbReference type="GO" id="GO:0046872">
    <property type="term" value="F:metal ion binding"/>
    <property type="evidence" value="ECO:0007669"/>
    <property type="project" value="UniProtKB-KW"/>
</dbReference>
<evidence type="ECO:0000313" key="5">
    <source>
        <dbReference type="EMBL" id="SAL55695.1"/>
    </source>
</evidence>
<dbReference type="PROSITE" id="PS51184">
    <property type="entry name" value="JMJC"/>
    <property type="match status" value="1"/>
</dbReference>
<sequence>MPDVLATRHLDRLLSAELADSFRRGVMPDKAAATHGALERLPEVLRQPQLANFDTLSRAYRGPVAFGRGLRSPQVFDANASAANLRQLGLTVYLRDIASCAIGGHAFLRELEAELGVAPGSARLTAFSSPHDDGVSCHYDAEEVISVQMEGSKTFYVAPMEEIPQPSGSQFGPGMAASEDMYAQTRGTFPDASRATFNAITMTPGSVLFLPRGTWHRTEATEDSYSISIVLRPPSLLDTLQQQLNALLLQQPAWRAPLYGSREGHAGANAASDSAARLLVALPHDLSRLHASDLMPRSSDERIAAINQASRFRRIPTSIVMTMPRNRVVMALTVTAWDRDWVTRTTLETDAPALLAPVIRWLDQRDSEFTLVDVERQFPASRSADLHQLLGLLARAQYLRLLDFPAA</sequence>
<evidence type="ECO:0000256" key="3">
    <source>
        <dbReference type="ARBA" id="ARBA00023004"/>
    </source>
</evidence>
<dbReference type="PANTHER" id="PTHR13096">
    <property type="entry name" value="MINA53 MYC INDUCED NUCLEAR ANTIGEN"/>
    <property type="match status" value="1"/>
</dbReference>
<keyword evidence="2" id="KW-0479">Metal-binding</keyword>
<dbReference type="InterPro" id="IPR039994">
    <property type="entry name" value="NO66-like"/>
</dbReference>
<dbReference type="InterPro" id="IPR003347">
    <property type="entry name" value="JmjC_dom"/>
</dbReference>
<evidence type="ECO:0000256" key="1">
    <source>
        <dbReference type="ARBA" id="ARBA00001954"/>
    </source>
</evidence>
<reference evidence="5 6" key="1">
    <citation type="submission" date="2016-01" db="EMBL/GenBank/DDBJ databases">
        <authorList>
            <person name="Oliw E.H."/>
        </authorList>
    </citation>
    <scope>NUCLEOTIDE SEQUENCE [LARGE SCALE GENOMIC DNA]</scope>
    <source>
        <strain evidence="5">LMG 22029</strain>
    </source>
</reference>
<dbReference type="PANTHER" id="PTHR13096:SF8">
    <property type="entry name" value="RIBOSOMAL OXYGENASE 1"/>
    <property type="match status" value="1"/>
</dbReference>
<protein>
    <submittedName>
        <fullName evidence="5">Cupin superfamily protein</fullName>
    </submittedName>
</protein>
<proteinExistence type="predicted"/>
<evidence type="ECO:0000313" key="6">
    <source>
        <dbReference type="Proteomes" id="UP000054893"/>
    </source>
</evidence>
<feature type="domain" description="JmjC" evidence="4">
    <location>
        <begin position="86"/>
        <end position="248"/>
    </location>
</feature>
<dbReference type="Pfam" id="PF08007">
    <property type="entry name" value="JmjC_2"/>
    <property type="match status" value="1"/>
</dbReference>